<proteinExistence type="predicted"/>
<dbReference type="AlphaFoldDB" id="A0A9D1DSN6"/>
<protein>
    <submittedName>
        <fullName evidence="2">CarD family transcriptional regulator</fullName>
    </submittedName>
</protein>
<dbReference type="Proteomes" id="UP000886785">
    <property type="component" value="Unassembled WGS sequence"/>
</dbReference>
<dbReference type="SUPFAM" id="SSF141259">
    <property type="entry name" value="CarD-like"/>
    <property type="match status" value="1"/>
</dbReference>
<dbReference type="InterPro" id="IPR036101">
    <property type="entry name" value="CarD-like/TRCF_RID_sf"/>
</dbReference>
<evidence type="ECO:0000313" key="3">
    <source>
        <dbReference type="Proteomes" id="UP000886785"/>
    </source>
</evidence>
<evidence type="ECO:0000259" key="1">
    <source>
        <dbReference type="SMART" id="SM01058"/>
    </source>
</evidence>
<dbReference type="SMART" id="SM01058">
    <property type="entry name" value="CarD_TRCF"/>
    <property type="match status" value="1"/>
</dbReference>
<sequence length="171" mass="19612">MLRENDYVNYSTHGICRIEGIRPVKFGGGDHENNYYILKPLDQGADCIFIPADNHQLVDRMRPILSPGEIDSIILSVKNQHPKWIDDRKERKARFQEILSRRDERELLLLILCLYFRAKENPKGISASEAAVLKKAETVIEQEFSFSLKISKQKTGSYIRTKLGLPEPANA</sequence>
<comment type="caution">
    <text evidence="2">The sequence shown here is derived from an EMBL/GenBank/DDBJ whole genome shotgun (WGS) entry which is preliminary data.</text>
</comment>
<dbReference type="Pfam" id="PF02559">
    <property type="entry name" value="CarD_TRCF_RID"/>
    <property type="match status" value="1"/>
</dbReference>
<dbReference type="Gene3D" id="2.40.10.170">
    <property type="match status" value="1"/>
</dbReference>
<dbReference type="InterPro" id="IPR003711">
    <property type="entry name" value="CarD-like/TRCF_RID"/>
</dbReference>
<accession>A0A9D1DSN6</accession>
<dbReference type="EMBL" id="DVHF01000150">
    <property type="protein sequence ID" value="HIR58301.1"/>
    <property type="molecule type" value="Genomic_DNA"/>
</dbReference>
<dbReference type="Gene3D" id="1.20.58.1290">
    <property type="entry name" value="CarD-like, C-terminal domain"/>
    <property type="match status" value="1"/>
</dbReference>
<organism evidence="2 3">
    <name type="scientific">Candidatus Gallacutalibacter pullicola</name>
    <dbReference type="NCBI Taxonomy" id="2840830"/>
    <lineage>
        <taxon>Bacteria</taxon>
        <taxon>Bacillati</taxon>
        <taxon>Bacillota</taxon>
        <taxon>Clostridia</taxon>
        <taxon>Eubacteriales</taxon>
        <taxon>Candidatus Gallacutalibacter</taxon>
    </lineage>
</organism>
<feature type="domain" description="CarD-like/TRCF RNAP-interacting" evidence="1">
    <location>
        <begin position="1"/>
        <end position="115"/>
    </location>
</feature>
<reference evidence="2" key="2">
    <citation type="journal article" date="2021" name="PeerJ">
        <title>Extensive microbial diversity within the chicken gut microbiome revealed by metagenomics and culture.</title>
        <authorList>
            <person name="Gilroy R."/>
            <person name="Ravi A."/>
            <person name="Getino M."/>
            <person name="Pursley I."/>
            <person name="Horton D.L."/>
            <person name="Alikhan N.F."/>
            <person name="Baker D."/>
            <person name="Gharbi K."/>
            <person name="Hall N."/>
            <person name="Watson M."/>
            <person name="Adriaenssens E.M."/>
            <person name="Foster-Nyarko E."/>
            <person name="Jarju S."/>
            <person name="Secka A."/>
            <person name="Antonio M."/>
            <person name="Oren A."/>
            <person name="Chaudhuri R.R."/>
            <person name="La Ragione R."/>
            <person name="Hildebrand F."/>
            <person name="Pallen M.J."/>
        </authorList>
    </citation>
    <scope>NUCLEOTIDE SEQUENCE</scope>
    <source>
        <strain evidence="2">ChiSjej1B19-7085</strain>
    </source>
</reference>
<name>A0A9D1DSN6_9FIRM</name>
<dbReference type="InterPro" id="IPR042215">
    <property type="entry name" value="CarD-like_C"/>
</dbReference>
<evidence type="ECO:0000313" key="2">
    <source>
        <dbReference type="EMBL" id="HIR58301.1"/>
    </source>
</evidence>
<gene>
    <name evidence="2" type="ORF">IAA54_11635</name>
</gene>
<reference evidence="2" key="1">
    <citation type="submission" date="2020-10" db="EMBL/GenBank/DDBJ databases">
        <authorList>
            <person name="Gilroy R."/>
        </authorList>
    </citation>
    <scope>NUCLEOTIDE SEQUENCE</scope>
    <source>
        <strain evidence="2">ChiSjej1B19-7085</strain>
    </source>
</reference>